<evidence type="ECO:0000313" key="3">
    <source>
        <dbReference type="Proteomes" id="UP000013827"/>
    </source>
</evidence>
<evidence type="ECO:0000256" key="1">
    <source>
        <dbReference type="SAM" id="MobiDB-lite"/>
    </source>
</evidence>
<dbReference type="RefSeq" id="XP_005783984.1">
    <property type="nucleotide sequence ID" value="XM_005783927.1"/>
</dbReference>
<reference evidence="3" key="1">
    <citation type="journal article" date="2013" name="Nature">
        <title>Pan genome of the phytoplankton Emiliania underpins its global distribution.</title>
        <authorList>
            <person name="Read B.A."/>
            <person name="Kegel J."/>
            <person name="Klute M.J."/>
            <person name="Kuo A."/>
            <person name="Lefebvre S.C."/>
            <person name="Maumus F."/>
            <person name="Mayer C."/>
            <person name="Miller J."/>
            <person name="Monier A."/>
            <person name="Salamov A."/>
            <person name="Young J."/>
            <person name="Aguilar M."/>
            <person name="Claverie J.M."/>
            <person name="Frickenhaus S."/>
            <person name="Gonzalez K."/>
            <person name="Herman E.K."/>
            <person name="Lin Y.C."/>
            <person name="Napier J."/>
            <person name="Ogata H."/>
            <person name="Sarno A.F."/>
            <person name="Shmutz J."/>
            <person name="Schroeder D."/>
            <person name="de Vargas C."/>
            <person name="Verret F."/>
            <person name="von Dassow P."/>
            <person name="Valentin K."/>
            <person name="Van de Peer Y."/>
            <person name="Wheeler G."/>
            <person name="Dacks J.B."/>
            <person name="Delwiche C.F."/>
            <person name="Dyhrman S.T."/>
            <person name="Glockner G."/>
            <person name="John U."/>
            <person name="Richards T."/>
            <person name="Worden A.Z."/>
            <person name="Zhang X."/>
            <person name="Grigoriev I.V."/>
            <person name="Allen A.E."/>
            <person name="Bidle K."/>
            <person name="Borodovsky M."/>
            <person name="Bowler C."/>
            <person name="Brownlee C."/>
            <person name="Cock J.M."/>
            <person name="Elias M."/>
            <person name="Gladyshev V.N."/>
            <person name="Groth M."/>
            <person name="Guda C."/>
            <person name="Hadaegh A."/>
            <person name="Iglesias-Rodriguez M.D."/>
            <person name="Jenkins J."/>
            <person name="Jones B.M."/>
            <person name="Lawson T."/>
            <person name="Leese F."/>
            <person name="Lindquist E."/>
            <person name="Lobanov A."/>
            <person name="Lomsadze A."/>
            <person name="Malik S.B."/>
            <person name="Marsh M.E."/>
            <person name="Mackinder L."/>
            <person name="Mock T."/>
            <person name="Mueller-Roeber B."/>
            <person name="Pagarete A."/>
            <person name="Parker M."/>
            <person name="Probert I."/>
            <person name="Quesneville H."/>
            <person name="Raines C."/>
            <person name="Rensing S.A."/>
            <person name="Riano-Pachon D.M."/>
            <person name="Richier S."/>
            <person name="Rokitta S."/>
            <person name="Shiraiwa Y."/>
            <person name="Soanes D.M."/>
            <person name="van der Giezen M."/>
            <person name="Wahlund T.M."/>
            <person name="Williams B."/>
            <person name="Wilson W."/>
            <person name="Wolfe G."/>
            <person name="Wurch L.L."/>
        </authorList>
    </citation>
    <scope>NUCLEOTIDE SEQUENCE</scope>
</reference>
<dbReference type="EnsemblProtists" id="EOD31555">
    <property type="protein sequence ID" value="EOD31555"/>
    <property type="gene ID" value="EMIHUDRAFT_231726"/>
</dbReference>
<dbReference type="AlphaFoldDB" id="A0A0D3K720"/>
<sequence>MEFAARGDEREGPIAVKDRRLGTDRRRSRQRTVFVSDVSYATVYLVRNALAGIERATCSTERLAVRTASCGSRRERFAARRVGEHVSSDVSLKTAVRQEELDGEREPSEVLTEVSEPFCASVWAYRLLGKSSLSGRYRRFSRATRLGAIERVTEDFRKPLVGQACSLDVGERIAHALNGGEAKNTDGGRPPAYAAAIGNQKSTILKLGPQPAS</sequence>
<keyword evidence="3" id="KW-1185">Reference proteome</keyword>
<evidence type="ECO:0000313" key="2">
    <source>
        <dbReference type="EnsemblProtists" id="EOD31555"/>
    </source>
</evidence>
<organism evidence="2 3">
    <name type="scientific">Emiliania huxleyi (strain CCMP1516)</name>
    <dbReference type="NCBI Taxonomy" id="280463"/>
    <lineage>
        <taxon>Eukaryota</taxon>
        <taxon>Haptista</taxon>
        <taxon>Haptophyta</taxon>
        <taxon>Prymnesiophyceae</taxon>
        <taxon>Isochrysidales</taxon>
        <taxon>Noelaerhabdaceae</taxon>
        <taxon>Emiliania</taxon>
    </lineage>
</organism>
<dbReference type="PaxDb" id="2903-EOD31555"/>
<feature type="region of interest" description="Disordered" evidence="1">
    <location>
        <begin position="1"/>
        <end position="23"/>
    </location>
</feature>
<dbReference type="KEGG" id="ehx:EMIHUDRAFT_231726"/>
<proteinExistence type="predicted"/>
<dbReference type="GeneID" id="17276828"/>
<dbReference type="HOGENOM" id="CLU_088408_0_0_1"/>
<name>A0A0D3K720_EMIH1</name>
<dbReference type="Proteomes" id="UP000013827">
    <property type="component" value="Unassembled WGS sequence"/>
</dbReference>
<accession>A0A0D3K720</accession>
<reference evidence="2" key="2">
    <citation type="submission" date="2024-10" db="UniProtKB">
        <authorList>
            <consortium name="EnsemblProtists"/>
        </authorList>
    </citation>
    <scope>IDENTIFICATION</scope>
</reference>
<protein>
    <submittedName>
        <fullName evidence="2">Uncharacterized protein</fullName>
    </submittedName>
</protein>